<dbReference type="Proteomes" id="UP000093044">
    <property type="component" value="Chromosome"/>
</dbReference>
<dbReference type="OrthoDB" id="5235at2"/>
<reference evidence="1" key="1">
    <citation type="submission" date="2016-08" db="EMBL/GenBank/DDBJ databases">
        <title>Complete genome of Cloacibacillus porcorum.</title>
        <authorList>
            <person name="Looft T."/>
            <person name="Bayles D.O."/>
            <person name="Alt D.P."/>
        </authorList>
    </citation>
    <scope>NUCLEOTIDE SEQUENCE [LARGE SCALE GENOMIC DNA]</scope>
    <source>
        <strain evidence="1">CL-84</strain>
    </source>
</reference>
<dbReference type="KEGG" id="cpor:BED41_03550"/>
<dbReference type="RefSeq" id="WP_066743186.1">
    <property type="nucleotide sequence ID" value="NZ_CALCLR010000031.1"/>
</dbReference>
<keyword evidence="2" id="KW-1185">Reference proteome</keyword>
<dbReference type="STRING" id="1197717.BED41_03550"/>
<dbReference type="EMBL" id="CP016757">
    <property type="protein sequence ID" value="ANZ44246.1"/>
    <property type="molecule type" value="Genomic_DNA"/>
</dbReference>
<dbReference type="AlphaFoldDB" id="A0A1B2I2Q6"/>
<protein>
    <submittedName>
        <fullName evidence="1">Uncharacterized protein</fullName>
    </submittedName>
</protein>
<dbReference type="GeneID" id="83056927"/>
<gene>
    <name evidence="1" type="ORF">BED41_03550</name>
</gene>
<evidence type="ECO:0000313" key="2">
    <source>
        <dbReference type="Proteomes" id="UP000093044"/>
    </source>
</evidence>
<name>A0A1B2I2Q6_9BACT</name>
<proteinExistence type="predicted"/>
<evidence type="ECO:0000313" key="1">
    <source>
        <dbReference type="EMBL" id="ANZ44246.1"/>
    </source>
</evidence>
<organism evidence="1 2">
    <name type="scientific">Cloacibacillus porcorum</name>
    <dbReference type="NCBI Taxonomy" id="1197717"/>
    <lineage>
        <taxon>Bacteria</taxon>
        <taxon>Thermotogati</taxon>
        <taxon>Synergistota</taxon>
        <taxon>Synergistia</taxon>
        <taxon>Synergistales</taxon>
        <taxon>Synergistaceae</taxon>
        <taxon>Cloacibacillus</taxon>
    </lineage>
</organism>
<accession>A0A1B2I2Q6</accession>
<sequence>MKKLTAALLIILCFATVSFAAFGKKGVIPEGDPITYKGLKVTENGVSIILMNRGDKPVVFNAALVFLNNRRQEIGDVYIEKTTIEPGGEAVFKDLFLKGDYKACRKAESLRWTIYELELK</sequence>